<proteinExistence type="inferred from homology"/>
<sequence length="564" mass="61400">MHFPSYLLLRRALLATALVVAGCTATDPLAQAPAVSAREARVAQRLEAARNSPPALRAMLTAFPKGGDLHMHLSGAVYAETFIHEAAAENLCADPVKLLLLPNIGTTKSIPPRPVCAEGTVPAANALTNQKLYDALIDSFSMRTFVPTSGTSGHDQFFATFPRFSGLSKHNLPEWLDEVATRAAAQNEQYLEIMHTPDVVPVARLAAGATLDPANPEPFYQYLLAHGIRDLAKQATDEMQSAMQARREREHCDTAQAQPACQVQIRMLYQVLRALPLPTVFAQSVMAYEMGTAAANDPNYVGLNYVQPEDTLASMSQYSAEMHLLQFLQSKYKTQPRHARLSLHAGELTLGLVPPDGLRFHIREAIEIAGAERIGHGDDVAYETDAPALLREMAAKHVSVEINLSSNDGILGIRGADHPLAIYRAAGVPFHLSTDDEGVSRIDLTNEYVRAVTDQHLTYSALKQSARASLEHSFLHGDSLWSAPDRFTATRSGCPLPARSTDVPGSTCQTLFHSSDKALQQWELERRFIAFEESTLAQPAAYNGLASTSRAQGSQSGRNPSEAF</sequence>
<evidence type="ECO:0000256" key="6">
    <source>
        <dbReference type="ARBA" id="ARBA00022833"/>
    </source>
</evidence>
<dbReference type="InterPro" id="IPR001365">
    <property type="entry name" value="A_deaminase_dom"/>
</dbReference>
<name>A0ABW9KFQ1_9BACT</name>
<evidence type="ECO:0000313" key="9">
    <source>
        <dbReference type="EMBL" id="MFN2974502.1"/>
    </source>
</evidence>
<comment type="cofactor">
    <cofactor evidence="1">
        <name>Zn(2+)</name>
        <dbReference type="ChEBI" id="CHEBI:29105"/>
    </cofactor>
</comment>
<evidence type="ECO:0000256" key="2">
    <source>
        <dbReference type="ARBA" id="ARBA00006676"/>
    </source>
</evidence>
<dbReference type="EC" id="3.5.4.4" evidence="3"/>
<evidence type="ECO:0000256" key="5">
    <source>
        <dbReference type="ARBA" id="ARBA00022801"/>
    </source>
</evidence>
<dbReference type="Pfam" id="PF00962">
    <property type="entry name" value="A_deaminase"/>
    <property type="match status" value="1"/>
</dbReference>
<feature type="chain" id="PRO_5045224096" description="adenosine deaminase" evidence="7">
    <location>
        <begin position="22"/>
        <end position="564"/>
    </location>
</feature>
<reference evidence="9 10" key="1">
    <citation type="submission" date="2024-12" db="EMBL/GenBank/DDBJ databases">
        <authorList>
            <person name="Lee Y."/>
        </authorList>
    </citation>
    <scope>NUCLEOTIDE SEQUENCE [LARGE SCALE GENOMIC DNA]</scope>
    <source>
        <strain evidence="9 10">03SUJ4</strain>
    </source>
</reference>
<gene>
    <name evidence="9" type="ORF">ACK2TP_01870</name>
</gene>
<organism evidence="9 10">
    <name type="scientific">Terriglobus aquaticus</name>
    <dbReference type="NCBI Taxonomy" id="940139"/>
    <lineage>
        <taxon>Bacteria</taxon>
        <taxon>Pseudomonadati</taxon>
        <taxon>Acidobacteriota</taxon>
        <taxon>Terriglobia</taxon>
        <taxon>Terriglobales</taxon>
        <taxon>Acidobacteriaceae</taxon>
        <taxon>Terriglobus</taxon>
    </lineage>
</organism>
<dbReference type="RefSeq" id="WP_263413934.1">
    <property type="nucleotide sequence ID" value="NZ_BAABBH010000001.1"/>
</dbReference>
<dbReference type="SUPFAM" id="SSF51556">
    <property type="entry name" value="Metallo-dependent hydrolases"/>
    <property type="match status" value="1"/>
</dbReference>
<protein>
    <recommendedName>
        <fullName evidence="3">adenosine deaminase</fullName>
        <ecNumber evidence="3">3.5.4.4</ecNumber>
    </recommendedName>
</protein>
<evidence type="ECO:0000256" key="3">
    <source>
        <dbReference type="ARBA" id="ARBA00012784"/>
    </source>
</evidence>
<dbReference type="PANTHER" id="PTHR11409:SF43">
    <property type="entry name" value="ADENOSINE DEAMINASE"/>
    <property type="match status" value="1"/>
</dbReference>
<dbReference type="Gene3D" id="3.20.20.140">
    <property type="entry name" value="Metal-dependent hydrolases"/>
    <property type="match status" value="1"/>
</dbReference>
<dbReference type="InterPro" id="IPR032466">
    <property type="entry name" value="Metal_Hydrolase"/>
</dbReference>
<dbReference type="EMBL" id="JBJYXY010000001">
    <property type="protein sequence ID" value="MFN2974502.1"/>
    <property type="molecule type" value="Genomic_DNA"/>
</dbReference>
<evidence type="ECO:0000313" key="10">
    <source>
        <dbReference type="Proteomes" id="UP001634747"/>
    </source>
</evidence>
<comment type="caution">
    <text evidence="9">The sequence shown here is derived from an EMBL/GenBank/DDBJ whole genome shotgun (WGS) entry which is preliminary data.</text>
</comment>
<evidence type="ECO:0000256" key="7">
    <source>
        <dbReference type="SAM" id="SignalP"/>
    </source>
</evidence>
<dbReference type="InterPro" id="IPR006330">
    <property type="entry name" value="Ado/ade_deaminase"/>
</dbReference>
<feature type="signal peptide" evidence="7">
    <location>
        <begin position="1"/>
        <end position="21"/>
    </location>
</feature>
<dbReference type="Proteomes" id="UP001634747">
    <property type="component" value="Unassembled WGS sequence"/>
</dbReference>
<evidence type="ECO:0000256" key="1">
    <source>
        <dbReference type="ARBA" id="ARBA00001947"/>
    </source>
</evidence>
<feature type="domain" description="Adenosine deaminase" evidence="8">
    <location>
        <begin position="326"/>
        <end position="478"/>
    </location>
</feature>
<evidence type="ECO:0000259" key="8">
    <source>
        <dbReference type="Pfam" id="PF00962"/>
    </source>
</evidence>
<comment type="similarity">
    <text evidence="2">Belongs to the metallo-dependent hydrolases superfamily. Adenosine and AMP deaminases family.</text>
</comment>
<evidence type="ECO:0000256" key="4">
    <source>
        <dbReference type="ARBA" id="ARBA00022723"/>
    </source>
</evidence>
<keyword evidence="7" id="KW-0732">Signal</keyword>
<keyword evidence="6" id="KW-0862">Zinc</keyword>
<dbReference type="PANTHER" id="PTHR11409">
    <property type="entry name" value="ADENOSINE DEAMINASE"/>
    <property type="match status" value="1"/>
</dbReference>
<accession>A0ABW9KFQ1</accession>
<keyword evidence="5" id="KW-0378">Hydrolase</keyword>
<keyword evidence="10" id="KW-1185">Reference proteome</keyword>
<keyword evidence="4" id="KW-0479">Metal-binding</keyword>